<dbReference type="Proteomes" id="UP000050794">
    <property type="component" value="Unassembled WGS sequence"/>
</dbReference>
<evidence type="ECO:0000313" key="2">
    <source>
        <dbReference type="EMBL" id="VDM41026.1"/>
    </source>
</evidence>
<dbReference type="Gene3D" id="2.130.10.10">
    <property type="entry name" value="YVTN repeat-like/Quinoprotein amine dehydrogenase"/>
    <property type="match status" value="1"/>
</dbReference>
<dbReference type="GO" id="GO:0005643">
    <property type="term" value="C:nuclear pore"/>
    <property type="evidence" value="ECO:0007669"/>
    <property type="project" value="TreeGrafter"/>
</dbReference>
<dbReference type="EMBL" id="UYWY01020259">
    <property type="protein sequence ID" value="VDM41026.1"/>
    <property type="molecule type" value="Genomic_DNA"/>
</dbReference>
<keyword evidence="3" id="KW-1185">Reference proteome</keyword>
<dbReference type="InterPro" id="IPR015943">
    <property type="entry name" value="WD40/YVTN_repeat-like_dom_sf"/>
</dbReference>
<name>A0A183UMI5_TOXCA</name>
<dbReference type="SMART" id="SM00320">
    <property type="entry name" value="WD40"/>
    <property type="match status" value="3"/>
</dbReference>
<protein>
    <submittedName>
        <fullName evidence="4">Aladin</fullName>
    </submittedName>
</protein>
<gene>
    <name evidence="2" type="ORF">TCNE_LOCUS9705</name>
</gene>
<dbReference type="WBParaSite" id="TCNE_0000970501-mRNA-1">
    <property type="protein sequence ID" value="TCNE_0000970501-mRNA-1"/>
    <property type="gene ID" value="TCNE_0000970501"/>
</dbReference>
<evidence type="ECO:0000313" key="4">
    <source>
        <dbReference type="WBParaSite" id="TCNE_0000970501-mRNA-1"/>
    </source>
</evidence>
<dbReference type="InterPro" id="IPR001680">
    <property type="entry name" value="WD40_rpt"/>
</dbReference>
<evidence type="ECO:0000259" key="1">
    <source>
        <dbReference type="Pfam" id="PF25460"/>
    </source>
</evidence>
<dbReference type="AlphaFoldDB" id="A0A183UMI5"/>
<sequence length="577" mass="64456">MSFLEFPPLGQEERPYALHEMNGRVAYGSAEEVEVVSKSGLLCDYPKVDKKQLQTLQHSMSRESVRRVFNERESNRFQQAVDVWQRNGTRGLLEFMGNVCEGSRFAWPLTGAVRLLRKAEEEVRGAFMLSEEKICDMIAGVSTNLNWKSNWIRCLAFHDDGHCLAICQPSDHIRIYSVGAVSRTPITLKHIRQKNVAQMAWKPFDAMVLAVACEDAVLVWRLNPKALTSRPPAQCAQVLEVGASFSPVTQCIWDHTLSSAVFIVSPSSSRLLIIDTTTGESESVGGWIGPRIRRIWSSPDHSKLLVSYYSDTIRVYDRSCWEEEKWTGLFGGCVAAVWSPDCSCLLFSNHDRPSIYSIRFANRIEQNADKQHILRSYGADTPIEVFNLSEGSCEEEGEERMRVVGGRVHDMQLSADGKRLAVAFKENPSVIALFIADWLPSVLLTPCSLIEGASYGDAAIISFCPKFTNGSLLSVVWTAGRLQYIPLVYGHSTNTYADSTLFLSMSSDSLSSPREMLFEQRLPQEQGSTRKGNELSMRQVGVDEANEEIQLFSTSTLFDQLLLNCSEGGKQNVTSIA</sequence>
<reference evidence="2 3" key="2">
    <citation type="submission" date="2018-11" db="EMBL/GenBank/DDBJ databases">
        <authorList>
            <consortium name="Pathogen Informatics"/>
        </authorList>
    </citation>
    <scope>NUCLEOTIDE SEQUENCE [LARGE SCALE GENOMIC DNA]</scope>
</reference>
<dbReference type="InterPro" id="IPR045139">
    <property type="entry name" value="Aladin"/>
</dbReference>
<dbReference type="PANTHER" id="PTHR14494:SF0">
    <property type="entry name" value="ALADIN"/>
    <property type="match status" value="1"/>
</dbReference>
<dbReference type="SUPFAM" id="SSF50978">
    <property type="entry name" value="WD40 repeat-like"/>
    <property type="match status" value="1"/>
</dbReference>
<dbReference type="InterPro" id="IPR057403">
    <property type="entry name" value="Beta-prop_Aladin"/>
</dbReference>
<dbReference type="GO" id="GO:0006913">
    <property type="term" value="P:nucleocytoplasmic transport"/>
    <property type="evidence" value="ECO:0007669"/>
    <property type="project" value="TreeGrafter"/>
</dbReference>
<accession>A0A183UMI5</accession>
<proteinExistence type="predicted"/>
<dbReference type="PANTHER" id="PTHR14494">
    <property type="entry name" value="ALADIN/ADRACALIN/AAAS"/>
    <property type="match status" value="1"/>
</dbReference>
<feature type="domain" description="Aladin seven-bladed propeller" evidence="1">
    <location>
        <begin position="136"/>
        <end position="488"/>
    </location>
</feature>
<evidence type="ECO:0000313" key="3">
    <source>
        <dbReference type="Proteomes" id="UP000050794"/>
    </source>
</evidence>
<reference evidence="4" key="1">
    <citation type="submission" date="2016-06" db="UniProtKB">
        <authorList>
            <consortium name="WormBaseParasite"/>
        </authorList>
    </citation>
    <scope>IDENTIFICATION</scope>
</reference>
<organism evidence="3 4">
    <name type="scientific">Toxocara canis</name>
    <name type="common">Canine roundworm</name>
    <dbReference type="NCBI Taxonomy" id="6265"/>
    <lineage>
        <taxon>Eukaryota</taxon>
        <taxon>Metazoa</taxon>
        <taxon>Ecdysozoa</taxon>
        <taxon>Nematoda</taxon>
        <taxon>Chromadorea</taxon>
        <taxon>Rhabditida</taxon>
        <taxon>Spirurina</taxon>
        <taxon>Ascaridomorpha</taxon>
        <taxon>Ascaridoidea</taxon>
        <taxon>Toxocaridae</taxon>
        <taxon>Toxocara</taxon>
    </lineage>
</organism>
<dbReference type="Pfam" id="PF25460">
    <property type="entry name" value="Beta-prop_Aladin"/>
    <property type="match status" value="1"/>
</dbReference>
<dbReference type="InterPro" id="IPR036322">
    <property type="entry name" value="WD40_repeat_dom_sf"/>
</dbReference>